<dbReference type="Gene3D" id="3.30.40.10">
    <property type="entry name" value="Zinc/RING finger domain, C3HC4 (zinc finger)"/>
    <property type="match status" value="1"/>
</dbReference>
<organism evidence="2 3">
    <name type="scientific">Acorus calamus</name>
    <name type="common">Sweet flag</name>
    <dbReference type="NCBI Taxonomy" id="4465"/>
    <lineage>
        <taxon>Eukaryota</taxon>
        <taxon>Viridiplantae</taxon>
        <taxon>Streptophyta</taxon>
        <taxon>Embryophyta</taxon>
        <taxon>Tracheophyta</taxon>
        <taxon>Spermatophyta</taxon>
        <taxon>Magnoliopsida</taxon>
        <taxon>Liliopsida</taxon>
        <taxon>Acoraceae</taxon>
        <taxon>Acorus</taxon>
    </lineage>
</organism>
<dbReference type="GO" id="GO:0006511">
    <property type="term" value="P:ubiquitin-dependent protein catabolic process"/>
    <property type="evidence" value="ECO:0007669"/>
    <property type="project" value="TreeGrafter"/>
</dbReference>
<dbReference type="GO" id="GO:0061630">
    <property type="term" value="F:ubiquitin protein ligase activity"/>
    <property type="evidence" value="ECO:0007669"/>
    <property type="project" value="TreeGrafter"/>
</dbReference>
<name>A0AAV9EB20_ACOCL</name>
<gene>
    <name evidence="2" type="primary">CIP8</name>
    <name evidence="2" type="ORF">QJS10_CPA08g01027</name>
</gene>
<dbReference type="InterPro" id="IPR013083">
    <property type="entry name" value="Znf_RING/FYVE/PHD"/>
</dbReference>
<comment type="caution">
    <text evidence="2">The sequence shown here is derived from an EMBL/GenBank/DDBJ whole genome shotgun (WGS) entry which is preliminary data.</text>
</comment>
<dbReference type="AlphaFoldDB" id="A0AAV9EB20"/>
<evidence type="ECO:0000313" key="3">
    <source>
        <dbReference type="Proteomes" id="UP001180020"/>
    </source>
</evidence>
<dbReference type="Pfam" id="PF13639">
    <property type="entry name" value="zf-RING_2"/>
    <property type="match status" value="1"/>
</dbReference>
<feature type="domain" description="RING-type" evidence="1">
    <location>
        <begin position="21"/>
        <end position="54"/>
    </location>
</feature>
<dbReference type="EMBL" id="JAUJYO010000008">
    <property type="protein sequence ID" value="KAK1310730.1"/>
    <property type="molecule type" value="Genomic_DNA"/>
</dbReference>
<evidence type="ECO:0000313" key="2">
    <source>
        <dbReference type="EMBL" id="KAK1310730.1"/>
    </source>
</evidence>
<accession>A0AAV9EB20</accession>
<dbReference type="PANTHER" id="PTHR22765:SF411">
    <property type="entry name" value="OS02G0248440 PROTEIN"/>
    <property type="match status" value="1"/>
</dbReference>
<evidence type="ECO:0000259" key="1">
    <source>
        <dbReference type="Pfam" id="PF13639"/>
    </source>
</evidence>
<reference evidence="2" key="2">
    <citation type="submission" date="2023-06" db="EMBL/GenBank/DDBJ databases">
        <authorList>
            <person name="Ma L."/>
            <person name="Liu K.-W."/>
            <person name="Li Z."/>
            <person name="Hsiao Y.-Y."/>
            <person name="Qi Y."/>
            <person name="Fu T."/>
            <person name="Tang G."/>
            <person name="Zhang D."/>
            <person name="Sun W.-H."/>
            <person name="Liu D.-K."/>
            <person name="Li Y."/>
            <person name="Chen G.-Z."/>
            <person name="Liu X.-D."/>
            <person name="Liao X.-Y."/>
            <person name="Jiang Y.-T."/>
            <person name="Yu X."/>
            <person name="Hao Y."/>
            <person name="Huang J."/>
            <person name="Zhao X.-W."/>
            <person name="Ke S."/>
            <person name="Chen Y.-Y."/>
            <person name="Wu W.-L."/>
            <person name="Hsu J.-L."/>
            <person name="Lin Y.-F."/>
            <person name="Huang M.-D."/>
            <person name="Li C.-Y."/>
            <person name="Huang L."/>
            <person name="Wang Z.-W."/>
            <person name="Zhao X."/>
            <person name="Zhong W.-Y."/>
            <person name="Peng D.-H."/>
            <person name="Ahmad S."/>
            <person name="Lan S."/>
            <person name="Zhang J.-S."/>
            <person name="Tsai W.-C."/>
            <person name="Van De Peer Y."/>
            <person name="Liu Z.-J."/>
        </authorList>
    </citation>
    <scope>NUCLEOTIDE SEQUENCE</scope>
    <source>
        <strain evidence="2">CP</strain>
        <tissue evidence="2">Leaves</tissue>
    </source>
</reference>
<keyword evidence="3" id="KW-1185">Reference proteome</keyword>
<dbReference type="InterPro" id="IPR001841">
    <property type="entry name" value="Znf_RING"/>
</dbReference>
<dbReference type="SUPFAM" id="SSF57850">
    <property type="entry name" value="RING/U-box"/>
    <property type="match status" value="1"/>
</dbReference>
<dbReference type="InterPro" id="IPR051826">
    <property type="entry name" value="E3_ubiquitin-ligase_domain"/>
</dbReference>
<dbReference type="PANTHER" id="PTHR22765">
    <property type="entry name" value="RING FINGER AND PROTEASE ASSOCIATED DOMAIN-CONTAINING"/>
    <property type="match status" value="1"/>
</dbReference>
<sequence>MLRSLQEVVVTEEEVEVEYLVCKERLRAGETVTRTPCNHVFHAECILTWLGYRNTYINDLLLLVLRKKNQLVLLKNDGIDEENKMGG</sequence>
<protein>
    <submittedName>
        <fullName evidence="2">E3 ubiquitin-protein ligase CIP8</fullName>
    </submittedName>
</protein>
<dbReference type="Proteomes" id="UP001180020">
    <property type="component" value="Unassembled WGS sequence"/>
</dbReference>
<proteinExistence type="predicted"/>
<reference evidence="2" key="1">
    <citation type="journal article" date="2023" name="Nat. Commun.">
        <title>Diploid and tetraploid genomes of Acorus and the evolution of monocots.</title>
        <authorList>
            <person name="Ma L."/>
            <person name="Liu K.W."/>
            <person name="Li Z."/>
            <person name="Hsiao Y.Y."/>
            <person name="Qi Y."/>
            <person name="Fu T."/>
            <person name="Tang G.D."/>
            <person name="Zhang D."/>
            <person name="Sun W.H."/>
            <person name="Liu D.K."/>
            <person name="Li Y."/>
            <person name="Chen G.Z."/>
            <person name="Liu X.D."/>
            <person name="Liao X.Y."/>
            <person name="Jiang Y.T."/>
            <person name="Yu X."/>
            <person name="Hao Y."/>
            <person name="Huang J."/>
            <person name="Zhao X.W."/>
            <person name="Ke S."/>
            <person name="Chen Y.Y."/>
            <person name="Wu W.L."/>
            <person name="Hsu J.L."/>
            <person name="Lin Y.F."/>
            <person name="Huang M.D."/>
            <person name="Li C.Y."/>
            <person name="Huang L."/>
            <person name="Wang Z.W."/>
            <person name="Zhao X."/>
            <person name="Zhong W.Y."/>
            <person name="Peng D.H."/>
            <person name="Ahmad S."/>
            <person name="Lan S."/>
            <person name="Zhang J.S."/>
            <person name="Tsai W.C."/>
            <person name="Van de Peer Y."/>
            <person name="Liu Z.J."/>
        </authorList>
    </citation>
    <scope>NUCLEOTIDE SEQUENCE</scope>
    <source>
        <strain evidence="2">CP</strain>
    </source>
</reference>